<evidence type="ECO:0000313" key="2">
    <source>
        <dbReference type="Proteomes" id="UP000469734"/>
    </source>
</evidence>
<dbReference type="AlphaFoldDB" id="A0A7X4KFY5"/>
<dbReference type="Pfam" id="PF05401">
    <property type="entry name" value="NodS"/>
    <property type="match status" value="1"/>
</dbReference>
<dbReference type="RefSeq" id="WP_161049455.1">
    <property type="nucleotide sequence ID" value="NZ_WWCR01000004.1"/>
</dbReference>
<evidence type="ECO:0000313" key="1">
    <source>
        <dbReference type="EMBL" id="MYM71830.1"/>
    </source>
</evidence>
<dbReference type="GO" id="GO:0032259">
    <property type="term" value="P:methylation"/>
    <property type="evidence" value="ECO:0007669"/>
    <property type="project" value="UniProtKB-KW"/>
</dbReference>
<dbReference type="CDD" id="cd02440">
    <property type="entry name" value="AdoMet_MTases"/>
    <property type="match status" value="1"/>
</dbReference>
<reference evidence="1 2" key="1">
    <citation type="submission" date="2019-12" db="EMBL/GenBank/DDBJ databases">
        <title>Novel species isolated from a subtropical stream in China.</title>
        <authorList>
            <person name="Lu H."/>
        </authorList>
    </citation>
    <scope>NUCLEOTIDE SEQUENCE [LARGE SCALE GENOMIC DNA]</scope>
    <source>
        <strain evidence="1 2">FT134W</strain>
    </source>
</reference>
<proteinExistence type="predicted"/>
<name>A0A7X4KFY5_9BURK</name>
<dbReference type="SUPFAM" id="SSF53335">
    <property type="entry name" value="S-adenosyl-L-methionine-dependent methyltransferases"/>
    <property type="match status" value="1"/>
</dbReference>
<dbReference type="Proteomes" id="UP000469734">
    <property type="component" value="Unassembled WGS sequence"/>
</dbReference>
<sequence length="200" mass="22229">MSEHFQHLYEQSNDPWQVRQRWYEQRKRALLLASLPSPHYHHAFEPACGNGELTAALARRADCVTASDLSPAAVELTRNRVAGLPAGRVSVACQRVPQDWPAGAAFDLIVISEMAYYLDADELEQLRANCVNSLGLSGALVLCHWRRPIGDGRQDADAIHAAFDAIPQLHRVSRHEEADFLLDVWSPDPRSVAQQEGVTA</sequence>
<dbReference type="InterPro" id="IPR008715">
    <property type="entry name" value="SAM-MeTfrase_NodS-like"/>
</dbReference>
<organism evidence="1 2">
    <name type="scientific">Duganella margarita</name>
    <dbReference type="NCBI Taxonomy" id="2692170"/>
    <lineage>
        <taxon>Bacteria</taxon>
        <taxon>Pseudomonadati</taxon>
        <taxon>Pseudomonadota</taxon>
        <taxon>Betaproteobacteria</taxon>
        <taxon>Burkholderiales</taxon>
        <taxon>Oxalobacteraceae</taxon>
        <taxon>Telluria group</taxon>
        <taxon>Duganella</taxon>
    </lineage>
</organism>
<dbReference type="GO" id="GO:0008757">
    <property type="term" value="F:S-adenosylmethionine-dependent methyltransferase activity"/>
    <property type="evidence" value="ECO:0007669"/>
    <property type="project" value="InterPro"/>
</dbReference>
<dbReference type="EMBL" id="WWCR01000004">
    <property type="protein sequence ID" value="MYM71830.1"/>
    <property type="molecule type" value="Genomic_DNA"/>
</dbReference>
<dbReference type="Gene3D" id="3.40.50.150">
    <property type="entry name" value="Vaccinia Virus protein VP39"/>
    <property type="match status" value="1"/>
</dbReference>
<accession>A0A7X4KFY5</accession>
<keyword evidence="1" id="KW-0808">Transferase</keyword>
<gene>
    <name evidence="1" type="ORF">GTP56_06405</name>
</gene>
<dbReference type="InterPro" id="IPR029063">
    <property type="entry name" value="SAM-dependent_MTases_sf"/>
</dbReference>
<dbReference type="GO" id="GO:0009312">
    <property type="term" value="P:oligosaccharide biosynthetic process"/>
    <property type="evidence" value="ECO:0007669"/>
    <property type="project" value="InterPro"/>
</dbReference>
<protein>
    <submittedName>
        <fullName evidence="1">Methyltransferase domain-containing protein</fullName>
    </submittedName>
</protein>
<comment type="caution">
    <text evidence="1">The sequence shown here is derived from an EMBL/GenBank/DDBJ whole genome shotgun (WGS) entry which is preliminary data.</text>
</comment>
<keyword evidence="1" id="KW-0489">Methyltransferase</keyword>